<dbReference type="AlphaFoldDB" id="A0A346XY07"/>
<dbReference type="Proteomes" id="UP000264006">
    <property type="component" value="Chromosome"/>
</dbReference>
<dbReference type="InterPro" id="IPR040523">
    <property type="entry name" value="AsnC_trans_reg2"/>
</dbReference>
<sequence length="397" mass="44658">MTRMASPYGVHGGSTYTPRTMSTAEAVPAGVDDAVNSQILKVSEDRIQGFHRYPFRTIAEDSGVDLDTVLERLRAMVEAGTIRRIRQTLMATSLAPGALVAWKVPQDDIKATFDYMFEQDPFSGHVVTRTTDRETPGSQYKLWTTLKVPKPYDMDAHCRYLMTKTGAQGYRLLPAKKLFALGVGHVRRRTIEPGEKTDEPGRVLDTKIVDLTDREWRILMALKREFAPAEIVEDPWVARAAEAGETIEDFCEVAASLNERRVIGRFSTFLEHVKKHSDGTQVTRYNALFHWRVPEGEQLRAGQEVGRHHCMTHAYWREGGPEFADVNIMGVSHGTDKERVLEHKAAIDAHLESVGIPVSYTNVFWGGRSEIKPSEISPIAYREWCAREGLDPADMTA</sequence>
<dbReference type="EMBL" id="CP031165">
    <property type="protein sequence ID" value="AXV07104.1"/>
    <property type="molecule type" value="Genomic_DNA"/>
</dbReference>
<accession>A0A346XY07</accession>
<gene>
    <name evidence="2" type="ORF">DVS28_a2423</name>
</gene>
<feature type="domain" description="Siroheme decarboxylase AsnC-like ligand binding" evidence="1">
    <location>
        <begin position="98"/>
        <end position="179"/>
    </location>
</feature>
<reference evidence="2 3" key="1">
    <citation type="submission" date="2018-09" db="EMBL/GenBank/DDBJ databases">
        <title>Complete genome sequence of Euzebya sp. DY32-46 isolated from seawater of Pacific Ocean.</title>
        <authorList>
            <person name="Xu L."/>
            <person name="Wu Y.-H."/>
            <person name="Xu X.-W."/>
        </authorList>
    </citation>
    <scope>NUCLEOTIDE SEQUENCE [LARGE SCALE GENOMIC DNA]</scope>
    <source>
        <strain evidence="2 3">DY32-46</strain>
    </source>
</reference>
<feature type="domain" description="Siroheme decarboxylase AsnC-like ligand binding" evidence="1">
    <location>
        <begin position="285"/>
        <end position="351"/>
    </location>
</feature>
<dbReference type="KEGG" id="euz:DVS28_a2423"/>
<evidence type="ECO:0000313" key="3">
    <source>
        <dbReference type="Proteomes" id="UP000264006"/>
    </source>
</evidence>
<keyword evidence="3" id="KW-1185">Reference proteome</keyword>
<name>A0A346XY07_9ACTN</name>
<evidence type="ECO:0000259" key="1">
    <source>
        <dbReference type="Pfam" id="PF17805"/>
    </source>
</evidence>
<proteinExistence type="predicted"/>
<evidence type="ECO:0000313" key="2">
    <source>
        <dbReference type="EMBL" id="AXV07104.1"/>
    </source>
</evidence>
<protein>
    <submittedName>
        <fullName evidence="2">Heme biosynthesis protein related to NirD and NirG</fullName>
    </submittedName>
</protein>
<dbReference type="Gene3D" id="3.30.70.3460">
    <property type="match status" value="2"/>
</dbReference>
<organism evidence="2 3">
    <name type="scientific">Euzebya pacifica</name>
    <dbReference type="NCBI Taxonomy" id="1608957"/>
    <lineage>
        <taxon>Bacteria</taxon>
        <taxon>Bacillati</taxon>
        <taxon>Actinomycetota</taxon>
        <taxon>Nitriliruptoria</taxon>
        <taxon>Euzebyales</taxon>
    </lineage>
</organism>
<dbReference type="Pfam" id="PF17805">
    <property type="entry name" value="AsnC_trans_reg2"/>
    <property type="match status" value="2"/>
</dbReference>